<reference evidence="4" key="1">
    <citation type="journal article" date="2019" name="Int. J. Syst. Evol. Microbiol.">
        <title>The Global Catalogue of Microorganisms (GCM) 10K type strain sequencing project: providing services to taxonomists for standard genome sequencing and annotation.</title>
        <authorList>
            <consortium name="The Broad Institute Genomics Platform"/>
            <consortium name="The Broad Institute Genome Sequencing Center for Infectious Disease"/>
            <person name="Wu L."/>
            <person name="Ma J."/>
        </authorList>
    </citation>
    <scope>NUCLEOTIDE SEQUENCE [LARGE SCALE GENOMIC DNA]</scope>
    <source>
        <strain evidence="4">CCUG 53816</strain>
    </source>
</reference>
<dbReference type="Pfam" id="PF03077">
    <property type="entry name" value="VacA2"/>
    <property type="match status" value="3"/>
</dbReference>
<organism evidence="3 4">
    <name type="scientific">Helicobacter baculiformis</name>
    <dbReference type="NCBI Taxonomy" id="427351"/>
    <lineage>
        <taxon>Bacteria</taxon>
        <taxon>Pseudomonadati</taxon>
        <taxon>Campylobacterota</taxon>
        <taxon>Epsilonproteobacteria</taxon>
        <taxon>Campylobacterales</taxon>
        <taxon>Helicobacteraceae</taxon>
        <taxon>Helicobacter</taxon>
    </lineage>
</organism>
<comment type="caution">
    <text evidence="3">The sequence shown here is derived from an EMBL/GenBank/DDBJ whole genome shotgun (WGS) entry which is preliminary data.</text>
</comment>
<feature type="domain" description="Autotransporter" evidence="2">
    <location>
        <begin position="2182"/>
        <end position="2457"/>
    </location>
</feature>
<protein>
    <submittedName>
        <fullName evidence="3">Vacuolating cytotoxin domain-containing protein</fullName>
    </submittedName>
</protein>
<dbReference type="InterPro" id="IPR005546">
    <property type="entry name" value="Autotransporte_beta"/>
</dbReference>
<feature type="region of interest" description="Disordered" evidence="1">
    <location>
        <begin position="1901"/>
        <end position="1939"/>
    </location>
</feature>
<dbReference type="Proteomes" id="UP001595783">
    <property type="component" value="Unassembled WGS sequence"/>
</dbReference>
<gene>
    <name evidence="3" type="ORF">ACFOPX_04645</name>
</gene>
<dbReference type="RefSeq" id="WP_158653098.1">
    <property type="nucleotide sequence ID" value="NZ_FZMF01000023.1"/>
</dbReference>
<name>A0ABV7ZH10_9HELI</name>
<keyword evidence="4" id="KW-1185">Reference proteome</keyword>
<dbReference type="InterPro" id="IPR004311">
    <property type="entry name" value="Vacuolating_cytotoxin_put"/>
</dbReference>
<dbReference type="SMART" id="SM00869">
    <property type="entry name" value="Autotransporter"/>
    <property type="match status" value="1"/>
</dbReference>
<dbReference type="PROSITE" id="PS51208">
    <property type="entry name" value="AUTOTRANSPORTER"/>
    <property type="match status" value="1"/>
</dbReference>
<evidence type="ECO:0000313" key="4">
    <source>
        <dbReference type="Proteomes" id="UP001595783"/>
    </source>
</evidence>
<dbReference type="InterPro" id="IPR036709">
    <property type="entry name" value="Autotransporte_beta_dom_sf"/>
</dbReference>
<evidence type="ECO:0000256" key="1">
    <source>
        <dbReference type="SAM" id="MobiDB-lite"/>
    </source>
</evidence>
<evidence type="ECO:0000259" key="2">
    <source>
        <dbReference type="PROSITE" id="PS51208"/>
    </source>
</evidence>
<proteinExistence type="predicted"/>
<dbReference type="EMBL" id="JBHRZO010000021">
    <property type="protein sequence ID" value="MFC3847823.1"/>
    <property type="molecule type" value="Genomic_DNA"/>
</dbReference>
<accession>A0ABV7ZH10</accession>
<sequence length="2457" mass="261628">MKRTLPLSLLLGVVARRAKAKNKRVRFCVLRLRKVARESVKRPLKPSLKAPKLPLSRSVLLLGVLATGGVLRGQETNVWGGVYWLENKTYNLGSGGVAYIDPGNSTIGTYTSQAWGRSFDVNVTGNNQTTLVIGNKAIAPATGGTIWIPHGSIGPIWGTFNAPNIYLTNTFKTGTPSGSGKGVMSFNASNNLTMDGLTYDNTETIAGGGSLGSGPRSSATFKATNTMDIKNSNFADNTWGTFNLSAKDITLSHSGFTGYHSNISVIASASLQADNMSVNNAYGSVEISGSNGATINNAIFSGDQNSVKLSSTAGNLSLNNTKFSNSQQININAQTASFSNTTFDTTGQAQNVFKANSLTFDNTTWNGSTYYKFEGQNGSSTNTTFSGTTNINTDAPGISPFSTLQGTINLSPGAIINIAQSLKIGQNYILFNDKSTIKSDNQTLNDQDFWKFLTFHGAQATSISPDGANTSIANFNIGGLDYRMKGVLSGGKLTFQMLTGYQNIWHDVYCMSSALCALAPSTPFKTYSYNVGDGIAYIDPNSVSNHFLNAYSSLGNGGTYNVEGQGTLVIGNDRQAVATGGVVQFGAVGNVGYIKDWFNAYNIYLTNTINVGTSALTGGGAQMSFTAKNNLIADGLTYHNYITALPPFNTAIQQHSNALFNAQSISINNSSLEDDSSGKFSFSGSTAVSFNQSNLQGSGTTVTINTPKATLDSTSFFLGNSAGLTFESNSSNGNTAINNSTINLSKNSNATFNTNTTLNSTTMFLNNASQVSFNKASVLSGTTALNLDHSSNATFAQGANLSGNAYLDLINSSKATFSGNTTFSSNASLSLGSQSSATFQNGLTNFEGQAHLSVLNNSNVSNNTTPQVQFEKVNFGGGSSLNLQNATITSKETSFTNQASINMGSSTLEAGTLNLNGGNFLLQNSTIKATTGTSTGIINVSFQGNSQFTFNNAFNLDGTLNFKGLLSSNNKQPLIQVGNSQDGKDSGIFDLKGTLNIANIDLSALLQGNKPITYDIVNAKAIQGITGSEGYKKIDFYGIKITDATYTDSANQKTQSWSFVNPLNGAQTITEKIENGKLTIQISENANPVATSYYNIAPELYFYKQSKQNTQGYQYDYSDDRTGTFFLDGNLKGVFTPKSEKGQSATPIVPGTYDANNQPLKGLYISNSILGKNTIGDLYGIASSLLPKLENLLKSGVLNDLSDPAKAIQALENSGISLTNEQQTQLLNFINGLSSQINQTFKNGTLVVGAPQAGQTGSTSTVWFGGNGYTSACAPTDAGCQALRSTNLGQLLDSTSTAMGYIQAQFNAKDIYITGTVGSGNAWGMGGSANVTFNSATDLTLNGATISAEGTDQIFTLLGQGGLEKLLGQQGLAQMLGQYIYQQASGANIVPNLIPNGIKDSLPAPLIKDLGDKLKNLKLSDFLTAQDMGALLQLPGMETVIKNILSTKTVSSVLGNGGLIYSLSEQQRQAIYNEINKQLPLGGAKIVQDLANGIFGPRTLLNLINALSPMSHMDVKQMLNFPNTPQGEVALKNFLENNTFGKIFEGLMTNADLINKTLSWLGPQILSELIQVAVQDAIHPSQALTNTLGNVGTKIIDQIFGAGATKTLQDLQQQQDVAKVIDALMQGKGLEGIWANGLGSVLPQSLQDALKKVGMGSLLAPKGLSAFWQKGYFNFLANHDVLVSNSTFNNATGGSLDFVAGNQIIFYGTNTINFTNSQGTLNFFSNKTSNIDISALNASNGLDINAQFNNISVQKGTITLTNSYESLGVSAQNFSFLGTIDASAGGSVNLSRVTNNTTIGTLNLGAQSTLSANNLGIATAFNNTSSQVANIAQNFTLYFGSTLTTGPQSIQVGGNFSSAASALTFNSDAKNMSVSFINVSGIATLMPTSATSFTLHTTAPASTSASTSSSTPNSKPTTPTPATTMTTASTPTPQTQSSQISLSTNGVYTLINAGKWIRYSLVGQAFNPNSWQDYLTLYTYLDIDGKSMKLNAQGTGLTYNGKPVTISDDGLSVSYTDAQNQTITTSIAYNKMQVGITDPLSVNVPTIQQYIAQIQGQQSVDAIYNAGGARVMQWLKALLIDTKNTPLFAPYYLEDHSVADLVKIAKDISNSIDLIASPTLKSNSADILQINVYTQQMSRLAKLSNFTPNTPTFADMLESLKGKKFASAVPNAMDVILKYSQRDTLKNNLWMQGVGGASFVAGGTGTLYGINVGYDRFVKGVIVGGYAAYGYSGFHGNIANSNSNNINIGLYSRAFVKRSEITLSASETWGYNKTYISATDPLLSIINQQYDYNTWTTNIGANYGYDFFFKNKSVVLKPQIALRYYYIGLSGLQGTMDNPTYNRFRANADPNKKSVVTLNLALESRHYFGKNSYYFVIADIGRDLFVHSMGDKLVRFIGDNTLSYRNGGLYNTFMALTTGGEIRLWKALYINAGIGARFGLDYQDINITGNVGMRYAF</sequence>
<dbReference type="SUPFAM" id="SSF103515">
    <property type="entry name" value="Autotransporter"/>
    <property type="match status" value="1"/>
</dbReference>
<evidence type="ECO:0000313" key="3">
    <source>
        <dbReference type="EMBL" id="MFC3847823.1"/>
    </source>
</evidence>